<dbReference type="AlphaFoldDB" id="A0A0B4E9M8"/>
<comment type="caution">
    <text evidence="5">The sequence shown here is derived from an EMBL/GenBank/DDBJ whole genome shotgun (WGS) entry which is preliminary data.</text>
</comment>
<evidence type="ECO:0000256" key="4">
    <source>
        <dbReference type="SAM" id="MobiDB-lite"/>
    </source>
</evidence>
<keyword evidence="1 5" id="KW-0489">Methyltransferase</keyword>
<keyword evidence="3" id="KW-0949">S-adenosyl-L-methionine</keyword>
<dbReference type="Pfam" id="PF13489">
    <property type="entry name" value="Methyltransf_23"/>
    <property type="match status" value="1"/>
</dbReference>
<feature type="compositionally biased region" description="Basic and acidic residues" evidence="4">
    <location>
        <begin position="1"/>
        <end position="16"/>
    </location>
</feature>
<dbReference type="InterPro" id="IPR029063">
    <property type="entry name" value="SAM-dependent_MTases_sf"/>
</dbReference>
<dbReference type="PANTHER" id="PTHR43464:SF19">
    <property type="entry name" value="UBIQUINONE BIOSYNTHESIS O-METHYLTRANSFERASE, MITOCHONDRIAL"/>
    <property type="match status" value="1"/>
</dbReference>
<keyword evidence="2 5" id="KW-0808">Transferase</keyword>
<sequence>MSEHPEQGQETQHNEAHPNQAHRHHGDDGGGAPEPDGGGISPATVWDERYRSKTRLWSGKPNPQLVREAGGLRPGKALELGCGEGADAIWLAQQGWSVTAVDVSAVALERAHSHELAELARESVNASNGDIRSRITWQQADLTQWQPGDAYDFVTAQFLHSQELDWRIPLRTAASAVKPGGTLLVVGHHPDRLPPWGADHHNHRDMFYTADDLVRELGLGGPEWQIEVLTSRERPVTGPEGQEATIADVVLRATRLP</sequence>
<dbReference type="EMBL" id="JWTB01000042">
    <property type="protein sequence ID" value="KIC63328.1"/>
    <property type="molecule type" value="Genomic_DNA"/>
</dbReference>
<dbReference type="CDD" id="cd02440">
    <property type="entry name" value="AdoMet_MTases"/>
    <property type="match status" value="1"/>
</dbReference>
<feature type="region of interest" description="Disordered" evidence="4">
    <location>
        <begin position="1"/>
        <end position="44"/>
    </location>
</feature>
<protein>
    <submittedName>
        <fullName evidence="5">SAM-dependent methyltransferase</fullName>
    </submittedName>
</protein>
<gene>
    <name evidence="5" type="ORF">RM50_18545</name>
</gene>
<evidence type="ECO:0000256" key="3">
    <source>
        <dbReference type="ARBA" id="ARBA00022691"/>
    </source>
</evidence>
<evidence type="ECO:0000256" key="1">
    <source>
        <dbReference type="ARBA" id="ARBA00022603"/>
    </source>
</evidence>
<dbReference type="GO" id="GO:0032259">
    <property type="term" value="P:methylation"/>
    <property type="evidence" value="ECO:0007669"/>
    <property type="project" value="UniProtKB-KW"/>
</dbReference>
<reference evidence="5 6" key="1">
    <citation type="submission" date="2014-12" db="EMBL/GenBank/DDBJ databases">
        <title>Genome sequencing of Arthrobacter phenanthrenivorans SWC37.</title>
        <authorList>
            <person name="Tan P.W."/>
            <person name="Chan K.-G."/>
        </authorList>
    </citation>
    <scope>NUCLEOTIDE SEQUENCE [LARGE SCALE GENOMIC DNA]</scope>
    <source>
        <strain evidence="5 6">SWC37</strain>
    </source>
</reference>
<dbReference type="GO" id="GO:0008168">
    <property type="term" value="F:methyltransferase activity"/>
    <property type="evidence" value="ECO:0007669"/>
    <property type="project" value="UniProtKB-KW"/>
</dbReference>
<organism evidence="5 6">
    <name type="scientific">Pseudarthrobacter phenanthrenivorans</name>
    <name type="common">Arthrobacter phenanthrenivorans</name>
    <dbReference type="NCBI Taxonomy" id="361575"/>
    <lineage>
        <taxon>Bacteria</taxon>
        <taxon>Bacillati</taxon>
        <taxon>Actinomycetota</taxon>
        <taxon>Actinomycetes</taxon>
        <taxon>Micrococcales</taxon>
        <taxon>Micrococcaceae</taxon>
        <taxon>Pseudarthrobacter</taxon>
    </lineage>
</organism>
<feature type="compositionally biased region" description="Gly residues" evidence="4">
    <location>
        <begin position="29"/>
        <end position="40"/>
    </location>
</feature>
<dbReference type="SUPFAM" id="SSF53335">
    <property type="entry name" value="S-adenosyl-L-methionine-dependent methyltransferases"/>
    <property type="match status" value="1"/>
</dbReference>
<dbReference type="PANTHER" id="PTHR43464">
    <property type="entry name" value="METHYLTRANSFERASE"/>
    <property type="match status" value="1"/>
</dbReference>
<name>A0A0B4E9M8_PSEPS</name>
<evidence type="ECO:0000313" key="5">
    <source>
        <dbReference type="EMBL" id="KIC63328.1"/>
    </source>
</evidence>
<dbReference type="OrthoDB" id="9786503at2"/>
<dbReference type="Proteomes" id="UP000031196">
    <property type="component" value="Unassembled WGS sequence"/>
</dbReference>
<dbReference type="RefSeq" id="WP_043455858.1">
    <property type="nucleotide sequence ID" value="NZ_JWTB01000042.1"/>
</dbReference>
<evidence type="ECO:0000313" key="6">
    <source>
        <dbReference type="Proteomes" id="UP000031196"/>
    </source>
</evidence>
<proteinExistence type="predicted"/>
<evidence type="ECO:0000256" key="2">
    <source>
        <dbReference type="ARBA" id="ARBA00022679"/>
    </source>
</evidence>
<dbReference type="Gene3D" id="3.40.50.150">
    <property type="entry name" value="Vaccinia Virus protein VP39"/>
    <property type="match status" value="1"/>
</dbReference>
<accession>A0A0B4E9M8</accession>